<dbReference type="GO" id="GO:0005929">
    <property type="term" value="C:cilium"/>
    <property type="evidence" value="ECO:0007669"/>
    <property type="project" value="UniProtKB-SubCell"/>
</dbReference>
<dbReference type="Pfam" id="PF00091">
    <property type="entry name" value="Tubulin"/>
    <property type="match status" value="1"/>
</dbReference>
<keyword evidence="17" id="KW-1185">Reference proteome</keyword>
<evidence type="ECO:0000259" key="16">
    <source>
        <dbReference type="SMART" id="SM00864"/>
    </source>
</evidence>
<evidence type="ECO:0000256" key="3">
    <source>
        <dbReference type="ARBA" id="ARBA00004138"/>
    </source>
</evidence>
<gene>
    <name evidence="18 19" type="primary">tubz1.L</name>
    <name evidence="18 19" type="synonym">tubz1</name>
</gene>
<keyword evidence="11" id="KW-0206">Cytoskeleton</keyword>
<evidence type="ECO:0000256" key="12">
    <source>
        <dbReference type="ARBA" id="ARBA00023242"/>
    </source>
</evidence>
<comment type="subcellular location">
    <subcellularLocation>
        <location evidence="3">Cell projection</location>
        <location evidence="3">Cilium</location>
    </subcellularLocation>
    <subcellularLocation>
        <location evidence="1">Cytoplasm</location>
        <location evidence="1">Cytoskeleton</location>
        <location evidence="1">Microtubule organizing center</location>
        <location evidence="1">Centrosome</location>
        <location evidence="1">Centriole</location>
    </subcellularLocation>
    <subcellularLocation>
        <location evidence="2">Nucleus</location>
    </subcellularLocation>
</comment>
<evidence type="ECO:0000256" key="11">
    <source>
        <dbReference type="ARBA" id="ARBA00023212"/>
    </source>
</evidence>
<comment type="similarity">
    <text evidence="4">Belongs to the tubulin family.</text>
</comment>
<evidence type="ECO:0000256" key="1">
    <source>
        <dbReference type="ARBA" id="ARBA00004114"/>
    </source>
</evidence>
<dbReference type="InterPro" id="IPR023123">
    <property type="entry name" value="Tubulin_C"/>
</dbReference>
<dbReference type="GO" id="GO:0005525">
    <property type="term" value="F:GTP binding"/>
    <property type="evidence" value="ECO:0000318"/>
    <property type="project" value="GO_Central"/>
</dbReference>
<dbReference type="GeneID" id="398406"/>
<proteinExistence type="inferred from homology"/>
<dbReference type="Gene3D" id="1.10.287.600">
    <property type="entry name" value="Helix hairpin bin"/>
    <property type="match status" value="1"/>
</dbReference>
<evidence type="ECO:0000256" key="9">
    <source>
        <dbReference type="ARBA" id="ARBA00022794"/>
    </source>
</evidence>
<dbReference type="InterPro" id="IPR003008">
    <property type="entry name" value="Tubulin_FtsZ_GTPase"/>
</dbReference>
<keyword evidence="9" id="KW-0970">Cilium biogenesis/degradation</keyword>
<dbReference type="PRINTS" id="PR01161">
    <property type="entry name" value="TUBULIN"/>
</dbReference>
<dbReference type="SMART" id="SM00864">
    <property type="entry name" value="Tubulin"/>
    <property type="match status" value="1"/>
</dbReference>
<evidence type="ECO:0000256" key="13">
    <source>
        <dbReference type="ARBA" id="ARBA00023273"/>
    </source>
</evidence>
<dbReference type="PANTHER" id="PTHR11588">
    <property type="entry name" value="TUBULIN"/>
    <property type="match status" value="1"/>
</dbReference>
<evidence type="ECO:0000256" key="4">
    <source>
        <dbReference type="ARBA" id="ARBA00009636"/>
    </source>
</evidence>
<dbReference type="GO" id="GO:0005814">
    <property type="term" value="C:centriole"/>
    <property type="evidence" value="ECO:0007669"/>
    <property type="project" value="UniProtKB-SubCell"/>
</dbReference>
<dbReference type="GO" id="GO:0005200">
    <property type="term" value="F:structural constituent of cytoskeleton"/>
    <property type="evidence" value="ECO:0000318"/>
    <property type="project" value="GO_Central"/>
</dbReference>
<dbReference type="CTD" id="398406"/>
<dbReference type="CDD" id="cd02189">
    <property type="entry name" value="delta_zeta_tubulin-like"/>
    <property type="match status" value="1"/>
</dbReference>
<evidence type="ECO:0000256" key="6">
    <source>
        <dbReference type="ARBA" id="ARBA00022490"/>
    </source>
</evidence>
<feature type="domain" description="Tubulin/FtsZ GTPase" evidence="16">
    <location>
        <begin position="32"/>
        <end position="240"/>
    </location>
</feature>
<evidence type="ECO:0000256" key="5">
    <source>
        <dbReference type="ARBA" id="ARBA00014184"/>
    </source>
</evidence>
<dbReference type="GO" id="GO:0005874">
    <property type="term" value="C:microtubule"/>
    <property type="evidence" value="ECO:0000318"/>
    <property type="project" value="GO_Central"/>
</dbReference>
<protein>
    <recommendedName>
        <fullName evidence="5">Tubulin delta chain</fullName>
    </recommendedName>
    <alternativeName>
        <fullName evidence="14">Delta-tubulin</fullName>
    </alternativeName>
</protein>
<dbReference type="PRINTS" id="PR01224">
    <property type="entry name" value="DELTATUBULIN"/>
</dbReference>
<reference evidence="18 19" key="1">
    <citation type="submission" date="2025-04" db="UniProtKB">
        <authorList>
            <consortium name="RefSeq"/>
        </authorList>
    </citation>
    <scope>IDENTIFICATION</scope>
    <source>
        <strain evidence="18 19">J_2021</strain>
        <tissue evidence="18 19">Erythrocytes</tissue>
    </source>
</reference>
<evidence type="ECO:0000256" key="15">
    <source>
        <dbReference type="ARBA" id="ARBA00046149"/>
    </source>
</evidence>
<evidence type="ECO:0000256" key="7">
    <source>
        <dbReference type="ARBA" id="ARBA00022701"/>
    </source>
</evidence>
<dbReference type="GO" id="GO:0000278">
    <property type="term" value="P:mitotic cell cycle"/>
    <property type="evidence" value="ECO:0000318"/>
    <property type="project" value="GO_Central"/>
</dbReference>
<dbReference type="Proteomes" id="UP000186698">
    <property type="component" value="Chromosome 6L"/>
</dbReference>
<evidence type="ECO:0000256" key="2">
    <source>
        <dbReference type="ARBA" id="ARBA00004123"/>
    </source>
</evidence>
<keyword evidence="12" id="KW-0539">Nucleus</keyword>
<dbReference type="GO" id="GO:0000226">
    <property type="term" value="P:microtubule cytoskeleton organization"/>
    <property type="evidence" value="ECO:0000318"/>
    <property type="project" value="GO_Central"/>
</dbReference>
<evidence type="ECO:0000313" key="18">
    <source>
        <dbReference type="RefSeq" id="XP_041421251.1"/>
    </source>
</evidence>
<dbReference type="GO" id="GO:0005737">
    <property type="term" value="C:cytoplasm"/>
    <property type="evidence" value="ECO:0000318"/>
    <property type="project" value="GO_Central"/>
</dbReference>
<keyword evidence="13" id="KW-0966">Cell projection</keyword>
<dbReference type="InterPro" id="IPR000217">
    <property type="entry name" value="Tubulin"/>
</dbReference>
<dbReference type="RefSeq" id="XP_041421251.1">
    <property type="nucleotide sequence ID" value="XM_041565317.1"/>
</dbReference>
<dbReference type="FunFam" id="3.40.50.1440:FF:000047">
    <property type="entry name" value="Tubulin delta chain"/>
    <property type="match status" value="1"/>
</dbReference>
<dbReference type="InterPro" id="IPR036525">
    <property type="entry name" value="Tubulin/FtsZ_GTPase_sf"/>
</dbReference>
<accession>A0A8J1KVB1</accession>
<dbReference type="AlphaFoldDB" id="A0A8J1KVB1"/>
<dbReference type="InterPro" id="IPR008280">
    <property type="entry name" value="Tub_FtsZ_C"/>
</dbReference>
<dbReference type="SUPFAM" id="SSF55307">
    <property type="entry name" value="Tubulin C-terminal domain-like"/>
    <property type="match status" value="1"/>
</dbReference>
<evidence type="ECO:0000256" key="10">
    <source>
        <dbReference type="ARBA" id="ARBA00023134"/>
    </source>
</evidence>
<keyword evidence="10" id="KW-0342">GTP-binding</keyword>
<dbReference type="GO" id="GO:0005634">
    <property type="term" value="C:nucleus"/>
    <property type="evidence" value="ECO:0007669"/>
    <property type="project" value="UniProtKB-SubCell"/>
</dbReference>
<dbReference type="SUPFAM" id="SSF52490">
    <property type="entry name" value="Tubulin nucleotide-binding domain-like"/>
    <property type="match status" value="1"/>
</dbReference>
<comment type="function">
    <text evidence="15">Acts as a positive regulator of hedgehog signaling and regulates ciliary function.</text>
</comment>
<evidence type="ECO:0000256" key="14">
    <source>
        <dbReference type="ARBA" id="ARBA00030594"/>
    </source>
</evidence>
<name>A0A8J1KVB1_XENLA</name>
<keyword evidence="6" id="KW-0963">Cytoplasm</keyword>
<organism evidence="17 19">
    <name type="scientific">Xenopus laevis</name>
    <name type="common">African clawed frog</name>
    <dbReference type="NCBI Taxonomy" id="8355"/>
    <lineage>
        <taxon>Eukaryota</taxon>
        <taxon>Metazoa</taxon>
        <taxon>Chordata</taxon>
        <taxon>Craniata</taxon>
        <taxon>Vertebrata</taxon>
        <taxon>Euteleostomi</taxon>
        <taxon>Amphibia</taxon>
        <taxon>Batrachia</taxon>
        <taxon>Anura</taxon>
        <taxon>Pipoidea</taxon>
        <taxon>Pipidae</taxon>
        <taxon>Xenopodinae</taxon>
        <taxon>Xenopus</taxon>
        <taxon>Xenopus</taxon>
    </lineage>
</organism>
<keyword evidence="7" id="KW-0493">Microtubule</keyword>
<dbReference type="InterPro" id="IPR002967">
    <property type="entry name" value="Delta_tubulin"/>
</dbReference>
<dbReference type="Gene3D" id="3.40.50.1440">
    <property type="entry name" value="Tubulin/FtsZ, GTPase domain"/>
    <property type="match status" value="1"/>
</dbReference>
<dbReference type="RefSeq" id="XP_041421252.1">
    <property type="nucleotide sequence ID" value="XM_041565318.1"/>
</dbReference>
<keyword evidence="8" id="KW-0547">Nucleotide-binding</keyword>
<evidence type="ECO:0000256" key="8">
    <source>
        <dbReference type="ARBA" id="ARBA00022741"/>
    </source>
</evidence>
<dbReference type="GO" id="GO:0030030">
    <property type="term" value="P:cell projection organization"/>
    <property type="evidence" value="ECO:0007669"/>
    <property type="project" value="UniProtKB-KW"/>
</dbReference>
<sequence>MSLVWLQVGQCGNQIGQEWWQIVCNNASEADRYPYFSRDGMINAICVDSEPKVVRKLGKQVTRGNFRDSNLIVGRRGRGNNWAFGYSGVGGDTEKSLLARTMESFRHELERRDCYSGTVLLHSLCGGTGSGLGARLCEEIRDTYPAGHILSVAVAPHETGDTPLQHYNSLLCLSSLQRYSDGILLFQNDDIMHRVAALGEKKVPLVSGVETPVSLAAMNSHIASCLAGLLYPTNTLRTRSAVSVGIEPWEIIRTLCPMSTLKFLHTTQICRRGTPFWDRVTVSLTKNIPRASPDGAGLHHSTSVLAVSRASQDKSFLLSQDSVLMKLKQSYRCVPWNPFPVDCWTGSQNILDPSQQSHSLTVCANHSSAADLMRRVIHRAQAMYEAQAYLHWYQQYGCEKEDFQEAFHTLQSVAEDYSKLGEP</sequence>
<evidence type="ECO:0000313" key="17">
    <source>
        <dbReference type="Proteomes" id="UP000186698"/>
    </source>
</evidence>
<evidence type="ECO:0000313" key="19">
    <source>
        <dbReference type="RefSeq" id="XP_041421252.1"/>
    </source>
</evidence>